<dbReference type="Proteomes" id="UP000036890">
    <property type="component" value="Unassembled WGS sequence"/>
</dbReference>
<dbReference type="HAMAP" id="MF_00372">
    <property type="entry name" value="HutI"/>
    <property type="match status" value="1"/>
</dbReference>
<feature type="binding site" evidence="8">
    <location>
        <position position="311"/>
    </location>
    <ligand>
        <name>Fe(3+)</name>
        <dbReference type="ChEBI" id="CHEBI:29034"/>
    </ligand>
</feature>
<evidence type="ECO:0000259" key="9">
    <source>
        <dbReference type="Pfam" id="PF07969"/>
    </source>
</evidence>
<keyword evidence="5 8" id="KW-0369">Histidine metabolism</keyword>
<dbReference type="EMBL" id="AJLO02000047">
    <property type="protein sequence ID" value="KOE97250.1"/>
    <property type="molecule type" value="Genomic_DNA"/>
</dbReference>
<feature type="binding site" evidence="8">
    <location>
        <position position="70"/>
    </location>
    <ligand>
        <name>Zn(2+)</name>
        <dbReference type="ChEBI" id="CHEBI:29105"/>
    </ligand>
</feature>
<sequence>MHVDTLWSNVHLITLDGEGLGVIRDGVLACADGRIVHVGPAGSDAHLKPTTRIDGEGRWISPGLIDCHTHLVYAGNRANEFEQRLQGVSYAEIARAGGGIVSTVRATRAASPEQLAHESRPRLLAMRAEGVTTIEIKSGYGLTLADERKQLQVARALGEECRVNVVTTFLGAHAIPPGREPQEYTDEVCNVMIPAIAAEGLAEAVDVFCENIAFSPAQARQVFEAARANGLAVKIHAEQLSNQHGAELAASLGALSADHIEHLDDAGIAAMAAAGTVAVLLPGAFYFTRDTTLPPIAALRAAGVPLALATDSNPGTSPLTSPLLAMNMGATLFRLTVDECIAGFTREAARALGHGERIGRLAVGMDCDLAIWDIDAPADLVYRIGFNPLHARVVRGQPDLPASWSNT</sequence>
<protein>
    <recommendedName>
        <fullName evidence="1 8">Imidazolonepropionase</fullName>
        <ecNumber evidence="1 8">3.5.2.7</ecNumber>
    </recommendedName>
    <alternativeName>
        <fullName evidence="8">Imidazolone-5-propionate hydrolase</fullName>
    </alternativeName>
</protein>
<keyword evidence="6 8" id="KW-0862">Zinc</keyword>
<evidence type="ECO:0000256" key="6">
    <source>
        <dbReference type="ARBA" id="ARBA00022833"/>
    </source>
</evidence>
<dbReference type="OrthoDB" id="9776455at2"/>
<dbReference type="UniPathway" id="UPA00379">
    <property type="reaction ID" value="UER00551"/>
</dbReference>
<dbReference type="SUPFAM" id="SSF51338">
    <property type="entry name" value="Composite domain of metallo-dependent hydrolases"/>
    <property type="match status" value="1"/>
</dbReference>
<feature type="binding site" evidence="8">
    <location>
        <position position="140"/>
    </location>
    <ligand>
        <name>N-formimidoyl-L-glutamate</name>
        <dbReference type="ChEBI" id="CHEBI:58928"/>
    </ligand>
</feature>
<proteinExistence type="inferred from homology"/>
<keyword evidence="2 8" id="KW-0963">Cytoplasm</keyword>
<feature type="binding site" evidence="8">
    <location>
        <position position="311"/>
    </location>
    <ligand>
        <name>Zn(2+)</name>
        <dbReference type="ChEBI" id="CHEBI:29105"/>
    </ligand>
</feature>
<dbReference type="GO" id="GO:0005506">
    <property type="term" value="F:iron ion binding"/>
    <property type="evidence" value="ECO:0007669"/>
    <property type="project" value="UniProtKB-UniRule"/>
</dbReference>
<evidence type="ECO:0000256" key="8">
    <source>
        <dbReference type="HAMAP-Rule" id="MF_00372"/>
    </source>
</evidence>
<comment type="catalytic activity">
    <reaction evidence="8">
        <text>4-imidazolone-5-propanoate + H2O = N-formimidoyl-L-glutamate</text>
        <dbReference type="Rhea" id="RHEA:23660"/>
        <dbReference type="ChEBI" id="CHEBI:15377"/>
        <dbReference type="ChEBI" id="CHEBI:58928"/>
        <dbReference type="ChEBI" id="CHEBI:77893"/>
        <dbReference type="EC" id="3.5.2.7"/>
    </reaction>
</comment>
<dbReference type="EC" id="3.5.2.7" evidence="1 8"/>
<comment type="cofactor">
    <cofactor evidence="8">
        <name>Zn(2+)</name>
        <dbReference type="ChEBI" id="CHEBI:29105"/>
    </cofactor>
    <cofactor evidence="8">
        <name>Fe(3+)</name>
        <dbReference type="ChEBI" id="CHEBI:29034"/>
    </cofactor>
    <text evidence="8">Binds 1 zinc or iron ion per subunit.</text>
</comment>
<evidence type="ECO:0000313" key="10">
    <source>
        <dbReference type="EMBL" id="KOE97250.1"/>
    </source>
</evidence>
<feature type="binding site" evidence="8">
    <location>
        <position position="77"/>
    </location>
    <ligand>
        <name>4-imidazolone-5-propanoate</name>
        <dbReference type="ChEBI" id="CHEBI:77893"/>
    </ligand>
</feature>
<keyword evidence="7 8" id="KW-0408">Iron</keyword>
<accession>A0A0L8A4I9</accession>
<comment type="function">
    <text evidence="8">Catalyzes the hydrolytic cleavage of the carbon-nitrogen bond in imidazolone-5-propanoate to yield N-formimidoyl-L-glutamate. It is the third step in the universal histidine degradation pathway.</text>
</comment>
<feature type="binding site" evidence="8">
    <location>
        <position position="68"/>
    </location>
    <ligand>
        <name>Zn(2+)</name>
        <dbReference type="ChEBI" id="CHEBI:29105"/>
    </ligand>
</feature>
<dbReference type="PANTHER" id="PTHR42752:SF1">
    <property type="entry name" value="IMIDAZOLONEPROPIONASE-RELATED"/>
    <property type="match status" value="1"/>
</dbReference>
<reference evidence="10 11" key="1">
    <citation type="journal article" date="2012" name="J. Bacteriol.">
        <title>Genome sequence of a novel nicotine-degrading strain, Pseudomonas geniculata N1.</title>
        <authorList>
            <person name="Tang H."/>
            <person name="Yu H."/>
            <person name="Tai C."/>
            <person name="Huang K."/>
            <person name="Liu Y."/>
            <person name="Wang L."/>
            <person name="Yao Y."/>
            <person name="Wu G."/>
            <person name="Xu P."/>
        </authorList>
    </citation>
    <scope>NUCLEOTIDE SEQUENCE [LARGE SCALE GENOMIC DNA]</scope>
    <source>
        <strain evidence="10 11">N1</strain>
    </source>
</reference>
<dbReference type="FunFam" id="3.20.20.140:FF:000007">
    <property type="entry name" value="Imidazolonepropionase"/>
    <property type="match status" value="1"/>
</dbReference>
<dbReference type="RefSeq" id="WP_029379703.1">
    <property type="nucleotide sequence ID" value="NZ_AJLO02000047.1"/>
</dbReference>
<dbReference type="GO" id="GO:0008270">
    <property type="term" value="F:zinc ion binding"/>
    <property type="evidence" value="ECO:0007669"/>
    <property type="project" value="UniProtKB-UniRule"/>
</dbReference>
<feature type="binding site" evidence="8">
    <location>
        <position position="315"/>
    </location>
    <ligand>
        <name>N-formimidoyl-L-glutamate</name>
        <dbReference type="ChEBI" id="CHEBI:58928"/>
    </ligand>
</feature>
<dbReference type="SUPFAM" id="SSF51556">
    <property type="entry name" value="Metallo-dependent hydrolases"/>
    <property type="match status" value="1"/>
</dbReference>
<comment type="similarity">
    <text evidence="8">Belongs to the metallo-dependent hydrolases superfamily. HutI family.</text>
</comment>
<dbReference type="GO" id="GO:0050480">
    <property type="term" value="F:imidazolonepropionase activity"/>
    <property type="evidence" value="ECO:0007669"/>
    <property type="project" value="UniProtKB-UniRule"/>
</dbReference>
<dbReference type="GO" id="GO:0005737">
    <property type="term" value="C:cytoplasm"/>
    <property type="evidence" value="ECO:0007669"/>
    <property type="project" value="UniProtKB-SubCell"/>
</dbReference>
<comment type="caution">
    <text evidence="10">The sequence shown here is derived from an EMBL/GenBank/DDBJ whole genome shotgun (WGS) entry which is preliminary data.</text>
</comment>
<feature type="binding site" evidence="8">
    <location>
        <position position="313"/>
    </location>
    <ligand>
        <name>N-formimidoyl-L-glutamate</name>
        <dbReference type="ChEBI" id="CHEBI:58928"/>
    </ligand>
</feature>
<dbReference type="Gene3D" id="3.20.20.140">
    <property type="entry name" value="Metal-dependent hydrolases"/>
    <property type="match status" value="1"/>
</dbReference>
<feature type="domain" description="Amidohydrolase 3" evidence="9">
    <location>
        <begin position="109"/>
        <end position="376"/>
    </location>
</feature>
<dbReference type="CDD" id="cd01296">
    <property type="entry name" value="Imidazolone-5PH"/>
    <property type="match status" value="1"/>
</dbReference>
<evidence type="ECO:0000256" key="3">
    <source>
        <dbReference type="ARBA" id="ARBA00022723"/>
    </source>
</evidence>
<feature type="binding site" evidence="8">
    <location>
        <position position="316"/>
    </location>
    <ligand>
        <name>4-imidazolone-5-propanoate</name>
        <dbReference type="ChEBI" id="CHEBI:77893"/>
    </ligand>
</feature>
<keyword evidence="3 8" id="KW-0479">Metal-binding</keyword>
<dbReference type="NCBIfam" id="TIGR01224">
    <property type="entry name" value="hutI"/>
    <property type="match status" value="1"/>
</dbReference>
<feature type="binding site" evidence="8">
    <location>
        <position position="68"/>
    </location>
    <ligand>
        <name>Fe(3+)</name>
        <dbReference type="ChEBI" id="CHEBI:29034"/>
    </ligand>
</feature>
<gene>
    <name evidence="8" type="primary">hutI</name>
    <name evidence="10" type="ORF">W7K_21065</name>
</gene>
<evidence type="ECO:0000256" key="1">
    <source>
        <dbReference type="ARBA" id="ARBA00012864"/>
    </source>
</evidence>
<feature type="binding site" evidence="8">
    <location>
        <position position="236"/>
    </location>
    <ligand>
        <name>Zn(2+)</name>
        <dbReference type="ChEBI" id="CHEBI:29105"/>
    </ligand>
</feature>
<comment type="pathway">
    <text evidence="8">Amino-acid degradation; L-histidine degradation into L-glutamate; N-formimidoyl-L-glutamate from L-histidine: step 3/3.</text>
</comment>
<evidence type="ECO:0000256" key="7">
    <source>
        <dbReference type="ARBA" id="ARBA00023004"/>
    </source>
</evidence>
<dbReference type="GO" id="GO:0019557">
    <property type="term" value="P:L-histidine catabolic process to glutamate and formate"/>
    <property type="evidence" value="ECO:0007669"/>
    <property type="project" value="UniProtKB-UniPathway"/>
</dbReference>
<feature type="binding site" evidence="8">
    <location>
        <position position="239"/>
    </location>
    <ligand>
        <name>4-imidazolone-5-propanoate</name>
        <dbReference type="ChEBI" id="CHEBI:77893"/>
    </ligand>
</feature>
<evidence type="ECO:0000313" key="11">
    <source>
        <dbReference type="Proteomes" id="UP000036890"/>
    </source>
</evidence>
<dbReference type="InterPro" id="IPR013108">
    <property type="entry name" value="Amidohydro_3"/>
</dbReference>
<dbReference type="InterPro" id="IPR011059">
    <property type="entry name" value="Metal-dep_hydrolase_composite"/>
</dbReference>
<organism evidence="10 11">
    <name type="scientific">Stenotrophomonas geniculata N1</name>
    <dbReference type="NCBI Taxonomy" id="1167641"/>
    <lineage>
        <taxon>Bacteria</taxon>
        <taxon>Pseudomonadati</taxon>
        <taxon>Pseudomonadota</taxon>
        <taxon>Gammaproteobacteria</taxon>
        <taxon>Lysobacterales</taxon>
        <taxon>Lysobacteraceae</taxon>
        <taxon>Stenotrophomonas</taxon>
    </lineage>
</organism>
<feature type="binding site" evidence="8">
    <location>
        <position position="140"/>
    </location>
    <ligand>
        <name>4-imidazolone-5-propanoate</name>
        <dbReference type="ChEBI" id="CHEBI:77893"/>
    </ligand>
</feature>
<name>A0A0L8A4I9_9GAMM</name>
<feature type="binding site" evidence="8">
    <location>
        <position position="70"/>
    </location>
    <ligand>
        <name>Fe(3+)</name>
        <dbReference type="ChEBI" id="CHEBI:29034"/>
    </ligand>
</feature>
<dbReference type="PANTHER" id="PTHR42752">
    <property type="entry name" value="IMIDAZOLONEPROPIONASE"/>
    <property type="match status" value="1"/>
</dbReference>
<dbReference type="InterPro" id="IPR032466">
    <property type="entry name" value="Metal_Hydrolase"/>
</dbReference>
<feature type="binding site" evidence="8">
    <location>
        <position position="173"/>
    </location>
    <ligand>
        <name>4-imidazolone-5-propanoate</name>
        <dbReference type="ChEBI" id="CHEBI:77893"/>
    </ligand>
</feature>
<evidence type="ECO:0000256" key="2">
    <source>
        <dbReference type="ARBA" id="ARBA00022490"/>
    </source>
</evidence>
<comment type="subcellular location">
    <subcellularLocation>
        <location evidence="8">Cytoplasm</location>
    </subcellularLocation>
</comment>
<evidence type="ECO:0000256" key="5">
    <source>
        <dbReference type="ARBA" id="ARBA00022808"/>
    </source>
</evidence>
<dbReference type="AlphaFoldDB" id="A0A0L8A4I9"/>
<keyword evidence="4 8" id="KW-0378">Hydrolase</keyword>
<evidence type="ECO:0000256" key="4">
    <source>
        <dbReference type="ARBA" id="ARBA00022801"/>
    </source>
</evidence>
<dbReference type="GO" id="GO:0019556">
    <property type="term" value="P:L-histidine catabolic process to glutamate and formamide"/>
    <property type="evidence" value="ECO:0007669"/>
    <property type="project" value="UniProtKB-UniRule"/>
</dbReference>
<dbReference type="InterPro" id="IPR005920">
    <property type="entry name" value="HutI"/>
</dbReference>
<dbReference type="Gene3D" id="2.30.40.10">
    <property type="entry name" value="Urease, subunit C, domain 1"/>
    <property type="match status" value="1"/>
</dbReference>
<dbReference type="Pfam" id="PF07969">
    <property type="entry name" value="Amidohydro_3"/>
    <property type="match status" value="1"/>
</dbReference>
<feature type="binding site" evidence="8">
    <location>
        <position position="236"/>
    </location>
    <ligand>
        <name>Fe(3+)</name>
        <dbReference type="ChEBI" id="CHEBI:29034"/>
    </ligand>
</feature>